<proteinExistence type="predicted"/>
<comment type="caution">
    <text evidence="1">The sequence shown here is derived from an EMBL/GenBank/DDBJ whole genome shotgun (WGS) entry which is preliminary data.</text>
</comment>
<organism evidence="1 2">
    <name type="scientific">Characodon lateralis</name>
    <dbReference type="NCBI Taxonomy" id="208331"/>
    <lineage>
        <taxon>Eukaryota</taxon>
        <taxon>Metazoa</taxon>
        <taxon>Chordata</taxon>
        <taxon>Craniata</taxon>
        <taxon>Vertebrata</taxon>
        <taxon>Euteleostomi</taxon>
        <taxon>Actinopterygii</taxon>
        <taxon>Neopterygii</taxon>
        <taxon>Teleostei</taxon>
        <taxon>Neoteleostei</taxon>
        <taxon>Acanthomorphata</taxon>
        <taxon>Ovalentaria</taxon>
        <taxon>Atherinomorphae</taxon>
        <taxon>Cyprinodontiformes</taxon>
        <taxon>Goodeidae</taxon>
        <taxon>Characodon</taxon>
    </lineage>
</organism>
<protein>
    <recommendedName>
        <fullName evidence="3">THAP-type domain-containing protein</fullName>
    </recommendedName>
</protein>
<evidence type="ECO:0000313" key="2">
    <source>
        <dbReference type="Proteomes" id="UP001352852"/>
    </source>
</evidence>
<evidence type="ECO:0008006" key="3">
    <source>
        <dbReference type="Google" id="ProtNLM"/>
    </source>
</evidence>
<reference evidence="1 2" key="1">
    <citation type="submission" date="2021-06" db="EMBL/GenBank/DDBJ databases">
        <authorList>
            <person name="Palmer J.M."/>
        </authorList>
    </citation>
    <scope>NUCLEOTIDE SEQUENCE [LARGE SCALE GENOMIC DNA]</scope>
    <source>
        <strain evidence="1 2">CL_MEX2019</strain>
        <tissue evidence="1">Muscle</tissue>
    </source>
</reference>
<dbReference type="EMBL" id="JAHUTJ010003741">
    <property type="protein sequence ID" value="MED6265706.1"/>
    <property type="molecule type" value="Genomic_DNA"/>
</dbReference>
<gene>
    <name evidence="1" type="ORF">CHARACLAT_028294</name>
</gene>
<accession>A0ABU7CSG8</accession>
<dbReference type="Proteomes" id="UP001352852">
    <property type="component" value="Unassembled WGS sequence"/>
</dbReference>
<evidence type="ECO:0000313" key="1">
    <source>
        <dbReference type="EMBL" id="MED6265706.1"/>
    </source>
</evidence>
<keyword evidence="2" id="KW-1185">Reference proteome</keyword>
<name>A0ABU7CSG8_9TELE</name>
<sequence>MFRVRDSRKQESNIFHPLVVLRLLKGQEVVDHWTEVFVVSSSLHSLSMDKSWRTRWRLREVGPPTLFKSNKNGVKRLCNNFCLCRYHFEDINESLQRSPKVNQPPHLLQAMPMAESC</sequence>